<dbReference type="Proteomes" id="UP000308365">
    <property type="component" value="Unassembled WGS sequence"/>
</dbReference>
<reference evidence="3" key="1">
    <citation type="journal article" date="2019" name="IScience">
        <title>Narwhal Genome Reveals Long-Term Low Genetic Diversity despite Current Large Abundance Size.</title>
        <authorList>
            <person name="Westbury M.V."/>
            <person name="Petersen B."/>
            <person name="Garde E."/>
            <person name="Heide-Jorgensen M.P."/>
            <person name="Lorenzen E.D."/>
        </authorList>
    </citation>
    <scope>NUCLEOTIDE SEQUENCE [LARGE SCALE GENOMIC DNA]</scope>
</reference>
<name>A0A4U1EFQ4_MONMO</name>
<protein>
    <submittedName>
        <fullName evidence="2">Uncharacterized protein</fullName>
    </submittedName>
</protein>
<organism evidence="2 3">
    <name type="scientific">Monodon monoceros</name>
    <name type="common">Narwhal</name>
    <name type="synonym">Ceratodon monodon</name>
    <dbReference type="NCBI Taxonomy" id="40151"/>
    <lineage>
        <taxon>Eukaryota</taxon>
        <taxon>Metazoa</taxon>
        <taxon>Chordata</taxon>
        <taxon>Craniata</taxon>
        <taxon>Vertebrata</taxon>
        <taxon>Euteleostomi</taxon>
        <taxon>Mammalia</taxon>
        <taxon>Eutheria</taxon>
        <taxon>Laurasiatheria</taxon>
        <taxon>Artiodactyla</taxon>
        <taxon>Whippomorpha</taxon>
        <taxon>Cetacea</taxon>
        <taxon>Odontoceti</taxon>
        <taxon>Monodontidae</taxon>
        <taxon>Monodon</taxon>
    </lineage>
</organism>
<proteinExistence type="predicted"/>
<comment type="caution">
    <text evidence="2">The sequence shown here is derived from an EMBL/GenBank/DDBJ whole genome shotgun (WGS) entry which is preliminary data.</text>
</comment>
<gene>
    <name evidence="2" type="ORF">EI555_000420</name>
</gene>
<dbReference type="AlphaFoldDB" id="A0A4U1EFQ4"/>
<feature type="compositionally biased region" description="Basic and acidic residues" evidence="1">
    <location>
        <begin position="138"/>
        <end position="148"/>
    </location>
</feature>
<dbReference type="Gene3D" id="3.40.630.30">
    <property type="match status" value="1"/>
</dbReference>
<evidence type="ECO:0000313" key="3">
    <source>
        <dbReference type="Proteomes" id="UP000308365"/>
    </source>
</evidence>
<accession>A0A4U1EFQ4</accession>
<sequence length="179" mass="20659">MKGSRIELRDVTPHVIKQLKRLNKVIFPVSSNDKFYKNALEVGELAKLAYFNGIARGALGMERGQSGEGGQKKPGQETDQRLANLTALLELLQTQPKSYHWTIGGKCGFYWLSSSQLVLLRPAWAMWTRGQVGFRSSLDKDVSPDKAAHPSTPSGQRENLRRRRQIRRRRLRWFRWRLR</sequence>
<evidence type="ECO:0000313" key="2">
    <source>
        <dbReference type="EMBL" id="TKC34376.1"/>
    </source>
</evidence>
<evidence type="ECO:0000256" key="1">
    <source>
        <dbReference type="SAM" id="MobiDB-lite"/>
    </source>
</evidence>
<feature type="region of interest" description="Disordered" evidence="1">
    <location>
        <begin position="138"/>
        <end position="162"/>
    </location>
</feature>
<dbReference type="EMBL" id="RWIC01001905">
    <property type="protein sequence ID" value="TKC34376.1"/>
    <property type="molecule type" value="Genomic_DNA"/>
</dbReference>